<dbReference type="STRING" id="1513271.XM47_02225"/>
<proteinExistence type="predicted"/>
<dbReference type="InterPro" id="IPR040669">
    <property type="entry name" value="Agarase_CBM"/>
</dbReference>
<dbReference type="Proteomes" id="UP000037600">
    <property type="component" value="Unassembled WGS sequence"/>
</dbReference>
<feature type="signal peptide" evidence="1">
    <location>
        <begin position="1"/>
        <end position="21"/>
    </location>
</feature>
<evidence type="ECO:0000313" key="3">
    <source>
        <dbReference type="EMBL" id="KMT66938.1"/>
    </source>
</evidence>
<name>A0A0J8H1N3_9ALTE</name>
<accession>A0A0J8H1N3</accession>
<comment type="caution">
    <text evidence="3">The sequence shown here is derived from an EMBL/GenBank/DDBJ whole genome shotgun (WGS) entry which is preliminary data.</text>
</comment>
<keyword evidence="1" id="KW-0732">Signal</keyword>
<dbReference type="Gene3D" id="2.60.120.430">
    <property type="entry name" value="Galactose-binding lectin"/>
    <property type="match status" value="1"/>
</dbReference>
<dbReference type="PATRIC" id="fig|1513271.3.peg.472"/>
<dbReference type="Gene3D" id="3.20.20.80">
    <property type="entry name" value="Glycosidases"/>
    <property type="match status" value="1"/>
</dbReference>
<evidence type="ECO:0000313" key="4">
    <source>
        <dbReference type="Proteomes" id="UP000037600"/>
    </source>
</evidence>
<dbReference type="InterPro" id="IPR017853">
    <property type="entry name" value="GH"/>
</dbReference>
<dbReference type="PROSITE" id="PS51257">
    <property type="entry name" value="PROKAR_LIPOPROTEIN"/>
    <property type="match status" value="1"/>
</dbReference>
<dbReference type="AlphaFoldDB" id="A0A0J8H1N3"/>
<dbReference type="Pfam" id="PF17992">
    <property type="entry name" value="Agarase_CBM"/>
    <property type="match status" value="1"/>
</dbReference>
<feature type="chain" id="PRO_5005298952" evidence="1">
    <location>
        <begin position="22"/>
        <end position="783"/>
    </location>
</feature>
<dbReference type="EMBL" id="LAZL01000002">
    <property type="protein sequence ID" value="KMT66938.1"/>
    <property type="molecule type" value="Genomic_DNA"/>
</dbReference>
<keyword evidence="4" id="KW-1185">Reference proteome</keyword>
<reference evidence="3 4" key="1">
    <citation type="submission" date="2015-04" db="EMBL/GenBank/DDBJ databases">
        <title>Draft Genome Sequence of the Novel Agar-Digesting Marine Bacterium Q1.</title>
        <authorList>
            <person name="Li Y."/>
            <person name="Li D."/>
            <person name="Chen G."/>
            <person name="Du Z."/>
        </authorList>
    </citation>
    <scope>NUCLEOTIDE SEQUENCE [LARGE SCALE GENOMIC DNA]</scope>
    <source>
        <strain evidence="3 4">Q1</strain>
    </source>
</reference>
<organism evidence="3 4">
    <name type="scientific">Catenovulum maritimum</name>
    <dbReference type="NCBI Taxonomy" id="1513271"/>
    <lineage>
        <taxon>Bacteria</taxon>
        <taxon>Pseudomonadati</taxon>
        <taxon>Pseudomonadota</taxon>
        <taxon>Gammaproteobacteria</taxon>
        <taxon>Alteromonadales</taxon>
        <taxon>Alteromonadaceae</taxon>
        <taxon>Catenovulum</taxon>
    </lineage>
</organism>
<feature type="domain" description="Agarase CBM-like" evidence="2">
    <location>
        <begin position="60"/>
        <end position="227"/>
    </location>
</feature>
<gene>
    <name evidence="3" type="ORF">XM47_02225</name>
</gene>
<protein>
    <submittedName>
        <fullName evidence="3">Agarase</fullName>
    </submittedName>
</protein>
<evidence type="ECO:0000256" key="1">
    <source>
        <dbReference type="SAM" id="SignalP"/>
    </source>
</evidence>
<evidence type="ECO:0000259" key="2">
    <source>
        <dbReference type="Pfam" id="PF17992"/>
    </source>
</evidence>
<sequence>MRSKMRKLPIAAVLSAILLTACDNNSSQTQNPALTTDTPLAVIWNGSKSSGVEIANWGAQTQLEDKSVKVSYQSDHYRPSVKFHPEKPWDWSKFDEFNLAVDIKNLSNESIQVYLSLTDEAGVKEDMEITGSRARSLNRTANLAAGEQGTYFSIIKGKFNDTNAGVREKPYPWKTDEEMFVTRFGKKLDLSRITEVALFVRGNLHDKQIEVSNLRLRKNPEYDDSYLLGLADEFGQNAKQDFPIKVSSVEELKQVANKELAELAQGGLMANRSKYGGWKDGPKLKATGYFRTEKIDGRWWMVDPEGHIFFSHGPANVRMANLTTLTGVDFKDDSVRYIDPSRVTPEDSMGIVEVSDEVRKTRYIASDLRNDMFNWLPSYDNPMAKHYSYRREVHKGPLTSGETFSFYRANLERRYGENFEETWQQVTLDRMNNWGFTSFGNWVDPAFYPNEQVPYFANGWIIGDFKTLKSEHDVWAPLPDPFDPEFVRRAKITIDVIAEEIKGSPWCAGIFVDNEKSWGLPEGTVEQKYGVILATLTVNNADSPAKTFFTDYLKGKYGDIKKLNSAWNFKAENWASIEQGVHLEAPFSTEAVADLSYMLEALSDRYFKVVHDTLAEALPNHLYMGARMANFGMPKETIKASVKYSDVLSFNIYEEGVQPEEWGFLTEFDLPVAIGEFHIGSTTDTGVFHAGLVQAHDHKDRAQMYLDYITSVAAHPNMVGAHWFQYIDSPLTGRAFDGEPYNVGFVSSTDIPYPEMVDAIKSFMSTVYEKRFKGEFDAPAYKK</sequence>
<dbReference type="SUPFAM" id="SSF51445">
    <property type="entry name" value="(Trans)glycosidases"/>
    <property type="match status" value="1"/>
</dbReference>